<keyword evidence="3" id="KW-1185">Reference proteome</keyword>
<dbReference type="RefSeq" id="WP_203365165.1">
    <property type="nucleotide sequence ID" value="NZ_WSFT01000013.1"/>
</dbReference>
<dbReference type="InterPro" id="IPR036188">
    <property type="entry name" value="FAD/NAD-bd_sf"/>
</dbReference>
<dbReference type="AlphaFoldDB" id="A0A942USQ0"/>
<evidence type="ECO:0000313" key="2">
    <source>
        <dbReference type="EMBL" id="MBS4537240.1"/>
    </source>
</evidence>
<gene>
    <name evidence="2" type="ORF">GOQ27_02140</name>
</gene>
<dbReference type="Pfam" id="PF01593">
    <property type="entry name" value="Amino_oxidase"/>
    <property type="match status" value="1"/>
</dbReference>
<proteinExistence type="predicted"/>
<dbReference type="Proteomes" id="UP000724672">
    <property type="component" value="Unassembled WGS sequence"/>
</dbReference>
<dbReference type="SUPFAM" id="SSF54373">
    <property type="entry name" value="FAD-linked reductases, C-terminal domain"/>
    <property type="match status" value="1"/>
</dbReference>
<dbReference type="InterPro" id="IPR002937">
    <property type="entry name" value="Amino_oxidase"/>
</dbReference>
<protein>
    <submittedName>
        <fullName evidence="2">FAD-dependent oxidoreductase</fullName>
    </submittedName>
</protein>
<feature type="domain" description="Amine oxidase" evidence="1">
    <location>
        <begin position="63"/>
        <end position="564"/>
    </location>
</feature>
<dbReference type="Gene3D" id="3.90.660.10">
    <property type="match status" value="1"/>
</dbReference>
<dbReference type="SUPFAM" id="SSF51905">
    <property type="entry name" value="FAD/NAD(P)-binding domain"/>
    <property type="match status" value="1"/>
</dbReference>
<dbReference type="PANTHER" id="PTHR10742:SF410">
    <property type="entry name" value="LYSINE-SPECIFIC HISTONE DEMETHYLASE 2"/>
    <property type="match status" value="1"/>
</dbReference>
<dbReference type="InterPro" id="IPR050281">
    <property type="entry name" value="Flavin_monoamine_oxidase"/>
</dbReference>
<reference evidence="2" key="1">
    <citation type="submission" date="2019-12" db="EMBL/GenBank/DDBJ databases">
        <title>Clostridiaceae gen. nov. sp. nov., isolated from sediment in Xinjiang, China.</title>
        <authorList>
            <person name="Zhang R."/>
        </authorList>
    </citation>
    <scope>NUCLEOTIDE SEQUENCE</scope>
    <source>
        <strain evidence="2">D2Q-11</strain>
    </source>
</reference>
<dbReference type="Gene3D" id="1.20.1440.240">
    <property type="match status" value="1"/>
</dbReference>
<dbReference type="Gene3D" id="3.50.50.60">
    <property type="entry name" value="FAD/NAD(P)-binding domain"/>
    <property type="match status" value="1"/>
</dbReference>
<name>A0A942USQ0_9FIRM</name>
<accession>A0A942USQ0</accession>
<dbReference type="GO" id="GO:0016491">
    <property type="term" value="F:oxidoreductase activity"/>
    <property type="evidence" value="ECO:0007669"/>
    <property type="project" value="InterPro"/>
</dbReference>
<organism evidence="2 3">
    <name type="scientific">Anaeromonas frigoriresistens</name>
    <dbReference type="NCBI Taxonomy" id="2683708"/>
    <lineage>
        <taxon>Bacteria</taxon>
        <taxon>Bacillati</taxon>
        <taxon>Bacillota</taxon>
        <taxon>Tissierellia</taxon>
        <taxon>Tissierellales</taxon>
        <taxon>Thermohalobacteraceae</taxon>
        <taxon>Anaeromonas</taxon>
    </lineage>
</organism>
<dbReference type="EMBL" id="WSFT01000013">
    <property type="protein sequence ID" value="MBS4537240.1"/>
    <property type="molecule type" value="Genomic_DNA"/>
</dbReference>
<comment type="caution">
    <text evidence="2">The sequence shown here is derived from an EMBL/GenBank/DDBJ whole genome shotgun (WGS) entry which is preliminary data.</text>
</comment>
<evidence type="ECO:0000259" key="1">
    <source>
        <dbReference type="Pfam" id="PF01593"/>
    </source>
</evidence>
<evidence type="ECO:0000313" key="3">
    <source>
        <dbReference type="Proteomes" id="UP000724672"/>
    </source>
</evidence>
<dbReference type="PANTHER" id="PTHR10742">
    <property type="entry name" value="FLAVIN MONOAMINE OXIDASE"/>
    <property type="match status" value="1"/>
</dbReference>
<sequence length="574" mass="65795">MIQTANPSTEERHLLLLEALKEEGREGDFHNIIKYLSPPTAITNIAKPGTFKDIKIGIIGGGLAGLSACVELKKLGYNITVFEASDRIGGRVYTHYFDRNRHLYGELGAMRLPVAHEATWYYINKFNLKTRPFVQSNENAFIYTKGVRIRNKEENIMKYLYPLFNLPYAEKLLPYSHFQYSAYTKKLLSIPPEKRVELLLSLCRYSDIIVRLDSLSNRDSYQVENISESAINLVQSINPLERGLFYNSLLEGVTEDYTATFSFLYEIVGGNYRLPESLFKASIDNDSLYYSEIPSNLLGKVTWNFNSYVTGLYCEGNKRIVSYFNKRKELCHEKFDFILCAIPFSSLRNVDICPEFSNRKMQAIRQVNYAPLEKTAIHFKKRFWEFDIPEGNIVGGGTSTDLPIGSIWYPSDHAECINTAISPNYNYLFKSPMDKWKIKKECSPYEEGVLIASYNAGLDSIRLGNLHKPLRDYKVLRQVELAHGLPNGYLDDLVLDIKTINWNRKSFYLGGVCYNNPDQKVIYSYNMTLPELNKTIFFAGEHISPVHGWIQGALSTGMNSANNIAYESYKFKNE</sequence>